<dbReference type="EMBL" id="JAHQIW010004617">
    <property type="protein sequence ID" value="KAJ1363099.1"/>
    <property type="molecule type" value="Genomic_DNA"/>
</dbReference>
<accession>A0AAD5QVJ9</accession>
<keyword evidence="2" id="KW-1185">Reference proteome</keyword>
<dbReference type="Proteomes" id="UP001196413">
    <property type="component" value="Unassembled WGS sequence"/>
</dbReference>
<reference evidence="1" key="1">
    <citation type="submission" date="2021-06" db="EMBL/GenBank/DDBJ databases">
        <title>Parelaphostrongylus tenuis whole genome reference sequence.</title>
        <authorList>
            <person name="Garwood T.J."/>
            <person name="Larsen P.A."/>
            <person name="Fountain-Jones N.M."/>
            <person name="Garbe J.R."/>
            <person name="Macchietto M.G."/>
            <person name="Kania S.A."/>
            <person name="Gerhold R.W."/>
            <person name="Richards J.E."/>
            <person name="Wolf T.M."/>
        </authorList>
    </citation>
    <scope>NUCLEOTIDE SEQUENCE</scope>
    <source>
        <strain evidence="1">MNPRO001-30</strain>
        <tissue evidence="1">Meninges</tissue>
    </source>
</reference>
<gene>
    <name evidence="1" type="ORF">KIN20_022865</name>
</gene>
<evidence type="ECO:0000313" key="1">
    <source>
        <dbReference type="EMBL" id="KAJ1363099.1"/>
    </source>
</evidence>
<sequence>MGELNASDGSRMAVVDRRRALQIWSTFNELDLTLPLRHCDESKAVVSYLRFSSIFERFCRLHNWPEAIRYDSSSPPTLYYPLFLPEPKSSLVASITLLYWTFPRKISDIKSATGISSEEQILQVVTNKE</sequence>
<evidence type="ECO:0000313" key="2">
    <source>
        <dbReference type="Proteomes" id="UP001196413"/>
    </source>
</evidence>
<proteinExistence type="predicted"/>
<dbReference type="AlphaFoldDB" id="A0AAD5QVJ9"/>
<organism evidence="1 2">
    <name type="scientific">Parelaphostrongylus tenuis</name>
    <name type="common">Meningeal worm</name>
    <dbReference type="NCBI Taxonomy" id="148309"/>
    <lineage>
        <taxon>Eukaryota</taxon>
        <taxon>Metazoa</taxon>
        <taxon>Ecdysozoa</taxon>
        <taxon>Nematoda</taxon>
        <taxon>Chromadorea</taxon>
        <taxon>Rhabditida</taxon>
        <taxon>Rhabditina</taxon>
        <taxon>Rhabditomorpha</taxon>
        <taxon>Strongyloidea</taxon>
        <taxon>Metastrongylidae</taxon>
        <taxon>Parelaphostrongylus</taxon>
    </lineage>
</organism>
<name>A0AAD5QVJ9_PARTN</name>
<comment type="caution">
    <text evidence="1">The sequence shown here is derived from an EMBL/GenBank/DDBJ whole genome shotgun (WGS) entry which is preliminary data.</text>
</comment>
<protein>
    <submittedName>
        <fullName evidence="1">Uncharacterized protein</fullName>
    </submittedName>
</protein>